<dbReference type="InterPro" id="IPR051165">
    <property type="entry name" value="Multifunctional_ANK_Repeat"/>
</dbReference>
<evidence type="ECO:0000256" key="4">
    <source>
        <dbReference type="SAM" id="MobiDB-lite"/>
    </source>
</evidence>
<reference evidence="5 6" key="1">
    <citation type="submission" date="2024-09" db="EMBL/GenBank/DDBJ databases">
        <title>Itraconazole resistance in Madurella fahalii resulting from another homologue of gene encoding cytochrome P450 14-alpha sterol demethylase (CYP51).</title>
        <authorList>
            <person name="Yoshioka I."/>
            <person name="Fahal A.H."/>
            <person name="Kaneko S."/>
            <person name="Yaguchi T."/>
        </authorList>
    </citation>
    <scope>NUCLEOTIDE SEQUENCE [LARGE SCALE GENOMIC DNA]</scope>
    <source>
        <strain evidence="5 6">IFM 68171</strain>
    </source>
</reference>
<feature type="repeat" description="ANK" evidence="3">
    <location>
        <begin position="693"/>
        <end position="725"/>
    </location>
</feature>
<comment type="caution">
    <text evidence="5">The sequence shown here is derived from an EMBL/GenBank/DDBJ whole genome shotgun (WGS) entry which is preliminary data.</text>
</comment>
<gene>
    <name evidence="5" type="ORF">MFIFM68171_08772</name>
</gene>
<dbReference type="PRINTS" id="PR01415">
    <property type="entry name" value="ANKYRIN"/>
</dbReference>
<dbReference type="PANTHER" id="PTHR24123">
    <property type="entry name" value="ANKYRIN REPEAT-CONTAINING"/>
    <property type="match status" value="1"/>
</dbReference>
<feature type="repeat" description="ANK" evidence="3">
    <location>
        <begin position="428"/>
        <end position="460"/>
    </location>
</feature>
<evidence type="ECO:0000256" key="2">
    <source>
        <dbReference type="ARBA" id="ARBA00023043"/>
    </source>
</evidence>
<dbReference type="RefSeq" id="XP_070920292.1">
    <property type="nucleotide sequence ID" value="XM_071064191.1"/>
</dbReference>
<feature type="compositionally biased region" description="Polar residues" evidence="4">
    <location>
        <begin position="216"/>
        <end position="230"/>
    </location>
</feature>
<dbReference type="Gene3D" id="1.25.40.20">
    <property type="entry name" value="Ankyrin repeat-containing domain"/>
    <property type="match status" value="2"/>
</dbReference>
<feature type="region of interest" description="Disordered" evidence="4">
    <location>
        <begin position="163"/>
        <end position="196"/>
    </location>
</feature>
<dbReference type="InterPro" id="IPR036770">
    <property type="entry name" value="Ankyrin_rpt-contain_sf"/>
</dbReference>
<evidence type="ECO:0000256" key="1">
    <source>
        <dbReference type="ARBA" id="ARBA00022737"/>
    </source>
</evidence>
<dbReference type="InterPro" id="IPR002110">
    <property type="entry name" value="Ankyrin_rpt"/>
</dbReference>
<feature type="repeat" description="ANK" evidence="3">
    <location>
        <begin position="527"/>
        <end position="559"/>
    </location>
</feature>
<feature type="repeat" description="ANK" evidence="3">
    <location>
        <begin position="560"/>
        <end position="592"/>
    </location>
</feature>
<dbReference type="PROSITE" id="PS50297">
    <property type="entry name" value="ANK_REP_REGION"/>
    <property type="match status" value="10"/>
</dbReference>
<proteinExistence type="predicted"/>
<dbReference type="PANTHER" id="PTHR24123:SF33">
    <property type="entry name" value="PROTEIN HOS4"/>
    <property type="match status" value="1"/>
</dbReference>
<dbReference type="SUPFAM" id="SSF48403">
    <property type="entry name" value="Ankyrin repeat"/>
    <property type="match status" value="2"/>
</dbReference>
<sequence length="831" mass="88221">MLDPISLATGVTALVAAAWNISISVRNLQTKFQRVPETVSGLAAEFRATAAGLGQLDRLLRSRPTALLGSDGTVAEHHHLLQCLDAVTFEMARTFSLIDVELTKLTKDDARLLALRLRFLWVESDLNGYMAQIRDQRSSLVFLMQFIQMAKIDDIHRQFQSDSPGLSALRRTATRAKESRRPLPKAHQQATAEPCSLNLDDILQKNKSFPDLANIATPTNGAAPPQQSQPGEKAEPRLSTTTSSSIPTSGNLNSGKGSPHPQAACGLPGTHNPATAPRKATPTFVSHELHYAVANNDIQRVALLLDTGHNPLGLPTDPYGSIPNAKKTPLALAAYLGREEIMNMFLQRGFALALNEMIGTDLPPLLAAAYAGHEKMVRLLLDSGANPRLQGAGGTTGLFWASSRGHTRVVDLILLTPARNDINMASSKGLTSLMIASQHGRHEAVRLLLSHGATVFALNAKRQSALHLACHSGHFESVELLLAHGARTDDATANGKTPLLFAAISGHADVCRLLLEAGAFANARDAEGKTALHHASFHGHGDVVEVLLAHGAPTETVTSQGDTALHIACEKGHARAVGALLSRGAGLEATRASDGLSALGIAMWYQRRGVLAPLILFQTQRDPVGYPKETALYAAAEWGLGEAVDALLEAGADIDALDAHGQTLLARAAREGKADAVNCLLEKGAEVNKADKFGAMPIHRAARAGNLRVAEFLLSAGADVEGRDAKGLSPLHLAAVYGSKDMVEFLVGHGANVEATAGAESKKRHLPRTPLVLAAEHRRADIVGKLLGLGAVCGYVGPRRRQSDAMFIADAGGRVEIVVDVVVKEMVAAHS</sequence>
<dbReference type="Pfam" id="PF00023">
    <property type="entry name" value="Ank"/>
    <property type="match status" value="2"/>
</dbReference>
<dbReference type="Pfam" id="PF12796">
    <property type="entry name" value="Ank_2"/>
    <property type="match status" value="4"/>
</dbReference>
<feature type="compositionally biased region" description="Low complexity" evidence="4">
    <location>
        <begin position="239"/>
        <end position="249"/>
    </location>
</feature>
<dbReference type="GeneID" id="98179514"/>
<evidence type="ECO:0000313" key="5">
    <source>
        <dbReference type="EMBL" id="GAB1318562.1"/>
    </source>
</evidence>
<feature type="repeat" description="ANK" evidence="3">
    <location>
        <begin position="461"/>
        <end position="493"/>
    </location>
</feature>
<protein>
    <submittedName>
        <fullName evidence="5">Ankyrin-1</fullName>
    </submittedName>
</protein>
<dbReference type="Proteomes" id="UP001628179">
    <property type="component" value="Unassembled WGS sequence"/>
</dbReference>
<feature type="repeat" description="ANK" evidence="3">
    <location>
        <begin position="660"/>
        <end position="692"/>
    </location>
</feature>
<feature type="repeat" description="ANK" evidence="3">
    <location>
        <begin position="360"/>
        <end position="392"/>
    </location>
</feature>
<name>A0ABQ0GLC1_9PEZI</name>
<feature type="repeat" description="ANK" evidence="3">
    <location>
        <begin position="726"/>
        <end position="758"/>
    </location>
</feature>
<keyword evidence="2 3" id="KW-0040">ANK repeat</keyword>
<evidence type="ECO:0000256" key="3">
    <source>
        <dbReference type="PROSITE-ProRule" id="PRU00023"/>
    </source>
</evidence>
<keyword evidence="6" id="KW-1185">Reference proteome</keyword>
<dbReference type="PROSITE" id="PS50088">
    <property type="entry name" value="ANK_REPEAT"/>
    <property type="match status" value="10"/>
</dbReference>
<accession>A0ABQ0GLC1</accession>
<dbReference type="EMBL" id="BAAFSV010000005">
    <property type="protein sequence ID" value="GAB1318562.1"/>
    <property type="molecule type" value="Genomic_DNA"/>
</dbReference>
<feature type="repeat" description="ANK" evidence="3">
    <location>
        <begin position="494"/>
        <end position="526"/>
    </location>
</feature>
<keyword evidence="1" id="KW-0677">Repeat</keyword>
<organism evidence="5 6">
    <name type="scientific">Madurella fahalii</name>
    <dbReference type="NCBI Taxonomy" id="1157608"/>
    <lineage>
        <taxon>Eukaryota</taxon>
        <taxon>Fungi</taxon>
        <taxon>Dikarya</taxon>
        <taxon>Ascomycota</taxon>
        <taxon>Pezizomycotina</taxon>
        <taxon>Sordariomycetes</taxon>
        <taxon>Sordariomycetidae</taxon>
        <taxon>Sordariales</taxon>
        <taxon>Sordariales incertae sedis</taxon>
        <taxon>Madurella</taxon>
    </lineage>
</organism>
<feature type="region of interest" description="Disordered" evidence="4">
    <location>
        <begin position="212"/>
        <end position="279"/>
    </location>
</feature>
<feature type="repeat" description="ANK" evidence="3">
    <location>
        <begin position="627"/>
        <end position="659"/>
    </location>
</feature>
<evidence type="ECO:0000313" key="6">
    <source>
        <dbReference type="Proteomes" id="UP001628179"/>
    </source>
</evidence>
<dbReference type="SMART" id="SM00248">
    <property type="entry name" value="ANK"/>
    <property type="match status" value="14"/>
</dbReference>